<dbReference type="EMBL" id="CASHTH010000120">
    <property type="protein sequence ID" value="CAI7991515.1"/>
    <property type="molecule type" value="Genomic_DNA"/>
</dbReference>
<accession>A0AA35QU67</accession>
<dbReference type="AlphaFoldDB" id="A0AA35QU67"/>
<dbReference type="SMART" id="SM00233">
    <property type="entry name" value="PH"/>
    <property type="match status" value="3"/>
</dbReference>
<gene>
    <name evidence="3" type="ORF">GBAR_LOCUS766</name>
</gene>
<feature type="compositionally biased region" description="Low complexity" evidence="1">
    <location>
        <begin position="273"/>
        <end position="288"/>
    </location>
</feature>
<dbReference type="InterPro" id="IPR001849">
    <property type="entry name" value="PH_domain"/>
</dbReference>
<keyword evidence="4" id="KW-1185">Reference proteome</keyword>
<feature type="compositionally biased region" description="Acidic residues" evidence="1">
    <location>
        <begin position="294"/>
        <end position="305"/>
    </location>
</feature>
<evidence type="ECO:0000256" key="1">
    <source>
        <dbReference type="SAM" id="MobiDB-lite"/>
    </source>
</evidence>
<proteinExistence type="predicted"/>
<feature type="compositionally biased region" description="Polar residues" evidence="1">
    <location>
        <begin position="674"/>
        <end position="688"/>
    </location>
</feature>
<name>A0AA35QU67_GEOBA</name>
<comment type="caution">
    <text evidence="3">The sequence shown here is derived from an EMBL/GenBank/DDBJ whole genome shotgun (WGS) entry which is preliminary data.</text>
</comment>
<feature type="domain" description="PH" evidence="2">
    <location>
        <begin position="381"/>
        <end position="475"/>
    </location>
</feature>
<evidence type="ECO:0000313" key="3">
    <source>
        <dbReference type="EMBL" id="CAI7991515.1"/>
    </source>
</evidence>
<dbReference type="PROSITE" id="PS50003">
    <property type="entry name" value="PH_DOMAIN"/>
    <property type="match status" value="3"/>
</dbReference>
<feature type="region of interest" description="Disordered" evidence="1">
    <location>
        <begin position="660"/>
        <end position="688"/>
    </location>
</feature>
<sequence>DHCVYSNPSLSPLSPDINRLFPNFSAFIKVILKKETLSEEAELTRSRYETIIKGMEEEHPLPRPASLIGDDDSGYHSTKPKVVSVPDIPTVSHTGFLLKRDDKYRWHRYWCRIDSKDMKFLVFSDSHEETLLKTISLSTVTTSFGIPQATECDKENGFILSCVADGGEESGGGVIEDVVLAAYSDVDYQQWRSALTILTGTRDSLRISSGSLLDGSHWGALPPCHDAASTSSSNFSSNRESVISTTSSLPYMLRLPNHESPPRGRSPLGQGSSIGDTSSLSSKQLQPLPSLPPEDGDHDKEDDDNASVGTIYENIDNLVLQFDSTLQATVQAMGQVGQHLGNSKKPKKKDRSLLRQTSFFKGGKGHKARLSTAQKNELERGEYFAGHLYKRSSSGSWKKKWCVLKGAVLSYSKNMEDVDGREYVVLDSQIERTTDPKKSFAFKMNLRGLPEPLYFGTDDENVMNEWIKKLECASISKRDFSWDMWRDQQSDEQPSRYHSQTSLDSVEMSESHYNVPRSIHAAQASAASSAVQPMPAGVAVNSGIYSVPSSLLASDVSNTFSIQGQSFSLSGDPYAQYDVPRPLSLIPDEEAIYDYPENVVDMEIYDYPPDALSLLPPPPDMCPLPPESSHNSVATLTSDFSLSARSSLAAPDDWSHITLPPPPVSLSSSRPSVAISTTSSDEYSQSARNSVASVEGLYDRPRNRSSNTFNRSSLGEVLEEQFTASMTLTETPETSTSLEFGVCAIRGFLYKRERFTWNKMNCLIRNSFLECHKPNSTQGPALKLFLPRSVITPDKEAKRQWAIRVKHPRREGVLQFAAENEEGYRKWMKAFSSAAAIEVQSVNTVEEIRITDLDMQNRWTTLERNNTLQQPETSQTKKKVVDDLPPMQTGRRNTYSAGDDYMSDTLKRRRKFSWIKTLSRKRRLHHAAVSDAQLASDKQHMNGAVVKQQQSGEGWSQQPTTVVVAPEDRAHRVTTDDGVEQFQGYLHVQRKGANNTWVRYWCVCGRPQYLLLH</sequence>
<feature type="region of interest" description="Disordered" evidence="1">
    <location>
        <begin position="867"/>
        <end position="900"/>
    </location>
</feature>
<dbReference type="Pfam" id="PF00169">
    <property type="entry name" value="PH"/>
    <property type="match status" value="3"/>
</dbReference>
<feature type="domain" description="PH" evidence="2">
    <location>
        <begin position="742"/>
        <end position="836"/>
    </location>
</feature>
<feature type="region of interest" description="Disordered" evidence="1">
    <location>
        <begin position="247"/>
        <end position="306"/>
    </location>
</feature>
<evidence type="ECO:0000259" key="2">
    <source>
        <dbReference type="PROSITE" id="PS50003"/>
    </source>
</evidence>
<dbReference type="Gene3D" id="2.30.29.30">
    <property type="entry name" value="Pleckstrin-homology domain (PH domain)/Phosphotyrosine-binding domain (PTB)"/>
    <property type="match status" value="3"/>
</dbReference>
<reference evidence="3" key="1">
    <citation type="submission" date="2023-03" db="EMBL/GenBank/DDBJ databases">
        <authorList>
            <person name="Steffen K."/>
            <person name="Cardenas P."/>
        </authorList>
    </citation>
    <scope>NUCLEOTIDE SEQUENCE</scope>
</reference>
<dbReference type="InterPro" id="IPR011993">
    <property type="entry name" value="PH-like_dom_sf"/>
</dbReference>
<feature type="domain" description="PH" evidence="2">
    <location>
        <begin position="90"/>
        <end position="200"/>
    </location>
</feature>
<dbReference type="SUPFAM" id="SSF50729">
    <property type="entry name" value="PH domain-like"/>
    <property type="match status" value="3"/>
</dbReference>
<feature type="non-terminal residue" evidence="3">
    <location>
        <position position="1"/>
    </location>
</feature>
<evidence type="ECO:0000313" key="4">
    <source>
        <dbReference type="Proteomes" id="UP001174909"/>
    </source>
</evidence>
<organism evidence="3 4">
    <name type="scientific">Geodia barretti</name>
    <name type="common">Barrett's horny sponge</name>
    <dbReference type="NCBI Taxonomy" id="519541"/>
    <lineage>
        <taxon>Eukaryota</taxon>
        <taxon>Metazoa</taxon>
        <taxon>Porifera</taxon>
        <taxon>Demospongiae</taxon>
        <taxon>Heteroscleromorpha</taxon>
        <taxon>Tetractinellida</taxon>
        <taxon>Astrophorina</taxon>
        <taxon>Geodiidae</taxon>
        <taxon>Geodia</taxon>
    </lineage>
</organism>
<dbReference type="Proteomes" id="UP001174909">
    <property type="component" value="Unassembled WGS sequence"/>
</dbReference>
<protein>
    <recommendedName>
        <fullName evidence="2">PH domain-containing protein</fullName>
    </recommendedName>
</protein>